<reference evidence="4" key="1">
    <citation type="submission" date="2008-08" db="EMBL/GenBank/DDBJ databases">
        <title>Variations and Phylogenetic Relationships of Chlorophyllide a Oxygenase in Green Plants.</title>
        <authorList>
            <person name="Chikuni T."/>
            <person name="Sakaguchi M."/>
            <person name="Nakayama T."/>
            <person name="Inouye I."/>
        </authorList>
    </citation>
    <scope>NUCLEOTIDE SEQUENCE</scope>
    <source>
        <strain evidence="4">CCMP2424</strain>
    </source>
</reference>
<dbReference type="PANTHER" id="PTHR21266:SF19">
    <property type="entry name" value="CHLOROPHYLLIDE A OXYGENASE, CHLOROPLASTIC"/>
    <property type="match status" value="1"/>
</dbReference>
<gene>
    <name evidence="4" type="primary">CAOm1</name>
</gene>
<feature type="compositionally biased region" description="Low complexity" evidence="2">
    <location>
        <begin position="293"/>
        <end position="304"/>
    </location>
</feature>
<dbReference type="GO" id="GO:0010277">
    <property type="term" value="F:chlorophyllide a oxygenase activity"/>
    <property type="evidence" value="ECO:0007669"/>
    <property type="project" value="InterPro"/>
</dbReference>
<dbReference type="SUPFAM" id="SSF55961">
    <property type="entry name" value="Bet v1-like"/>
    <property type="match status" value="1"/>
</dbReference>
<proteinExistence type="evidence at transcript level"/>
<feature type="non-terminal residue" evidence="4">
    <location>
        <position position="1"/>
    </location>
</feature>
<feature type="region of interest" description="Disordered" evidence="2">
    <location>
        <begin position="290"/>
        <end position="315"/>
    </location>
</feature>
<sequence length="315" mass="34825">LAFCSQLRPGESDTMSAFHFDVVEIRCDAGGTYSCRVQELENDSEWQELPVGVQDGLVMVWPGMAAPAEELPKQFAPPEGYIVHAELVVETVPTEHGLLIENLLDLAHAPFTHTGTFAKGWGVPDLVKFVARKNQPEGWHDIATFLKGAQGSWNPYPIDMSFEAPCMVLSYIGLAQAGAVGGGAQFERGSRASDCENHLHQLHICVPRKGGKTRLLYRMALDFAGWARHVPGMHNVWREMANQVLDEDLRLVVGQQDRMERGGRVWGHPVAYDRCALSYRRWRNSVEATKTGASSDVSASTTTATEEERDAAVHN</sequence>
<dbReference type="GO" id="GO:0005737">
    <property type="term" value="C:cytoplasm"/>
    <property type="evidence" value="ECO:0007669"/>
    <property type="project" value="TreeGrafter"/>
</dbReference>
<protein>
    <submittedName>
        <fullName evidence="4">Chlorophyllide a oxygenase</fullName>
    </submittedName>
</protein>
<dbReference type="InterPro" id="IPR050584">
    <property type="entry name" value="Cholesterol_7-desaturase"/>
</dbReference>
<dbReference type="Pfam" id="PF08417">
    <property type="entry name" value="PaO"/>
    <property type="match status" value="1"/>
</dbReference>
<evidence type="ECO:0000256" key="1">
    <source>
        <dbReference type="ARBA" id="ARBA00022946"/>
    </source>
</evidence>
<evidence type="ECO:0000313" key="4">
    <source>
        <dbReference type="EMBL" id="BAH66647.1"/>
    </source>
</evidence>
<dbReference type="AlphaFoldDB" id="C4TGB7"/>
<dbReference type="InterPro" id="IPR013626">
    <property type="entry name" value="PaO"/>
</dbReference>
<evidence type="ECO:0000256" key="2">
    <source>
        <dbReference type="SAM" id="MobiDB-lite"/>
    </source>
</evidence>
<feature type="domain" description="Pheophorbide a oxygenase" evidence="3">
    <location>
        <begin position="162"/>
        <end position="266"/>
    </location>
</feature>
<organism evidence="4">
    <name type="scientific">Dolichomastix tenuilepis</name>
    <dbReference type="NCBI Taxonomy" id="195969"/>
    <lineage>
        <taxon>Eukaryota</taxon>
        <taxon>Viridiplantae</taxon>
        <taxon>Chlorophyta</taxon>
        <taxon>Mamiellophyceae</taxon>
        <taxon>Dolichomastigales</taxon>
        <taxon>Dolichomastigaceae</taxon>
        <taxon>Dolichomastix</taxon>
    </lineage>
</organism>
<name>C4TGB7_9CHLO</name>
<evidence type="ECO:0000259" key="3">
    <source>
        <dbReference type="Pfam" id="PF08417"/>
    </source>
</evidence>
<keyword evidence="1" id="KW-0809">Transit peptide</keyword>
<accession>C4TGB7</accession>
<dbReference type="EMBL" id="AB453275">
    <property type="protein sequence ID" value="BAH66647.1"/>
    <property type="molecule type" value="mRNA"/>
</dbReference>
<dbReference type="Gene3D" id="3.90.380.10">
    <property type="entry name" value="Naphthalene 1,2-dioxygenase Alpha Subunit, Chain A, domain 1"/>
    <property type="match status" value="1"/>
</dbReference>
<dbReference type="PANTHER" id="PTHR21266">
    <property type="entry name" value="IRON-SULFUR DOMAIN CONTAINING PROTEIN"/>
    <property type="match status" value="1"/>
</dbReference>